<name>A0A023ZUV0_9CAUD</name>
<gene>
    <name evidence="2" type="ORF">e112_197</name>
</gene>
<reference evidence="2 3" key="1">
    <citation type="submission" date="2014-10" db="EMBL/GenBank/DDBJ databases">
        <title>Complete genome sequence of e11/2, a T-even type bacteriophage specific for E. coli O157:H7.</title>
        <authorList>
            <person name="Coffey B."/>
            <person name="Ross P."/>
            <person name="O'Flynn G."/>
            <person name="O'Sullivan O."/>
            <person name="Casey A."/>
            <person name="Callanan M."/>
            <person name="Coffey A."/>
            <person name="McAuliffe O."/>
        </authorList>
    </citation>
    <scope>NUCLEOTIDE SEQUENCE [LARGE SCALE GENOMIC DNA]</scope>
</reference>
<accession>A0A023ZUV0</accession>
<organism evidence="2 3">
    <name type="scientific">Escherichia phage vB_EcoM_112</name>
    <dbReference type="NCBI Taxonomy" id="1495285"/>
    <lineage>
        <taxon>Viruses</taxon>
        <taxon>Duplodnaviria</taxon>
        <taxon>Heunggongvirae</taxon>
        <taxon>Uroviricota</taxon>
        <taxon>Caudoviricetes</taxon>
        <taxon>Pantevenvirales</taxon>
        <taxon>Straboviridae</taxon>
        <taxon>Tevenvirinae</taxon>
        <taxon>Tequatrovirus</taxon>
        <taxon>Tequatrovirus e112</taxon>
    </lineage>
</organism>
<dbReference type="Proteomes" id="UP000024439">
    <property type="component" value="Segment"/>
</dbReference>
<dbReference type="Gene3D" id="3.10.450.40">
    <property type="match status" value="1"/>
</dbReference>
<protein>
    <submittedName>
        <fullName evidence="2">Baseplate wedge subunit</fullName>
    </submittedName>
</protein>
<dbReference type="KEGG" id="vg:19485337"/>
<dbReference type="RefSeq" id="YP_009030794.1">
    <property type="nucleotide sequence ID" value="NC_024125.2"/>
</dbReference>
<dbReference type="Pfam" id="PF04965">
    <property type="entry name" value="GPW_gp25"/>
    <property type="match status" value="1"/>
</dbReference>
<dbReference type="SUPFAM" id="SSF160719">
    <property type="entry name" value="gpW/gp25-like"/>
    <property type="match status" value="1"/>
</dbReference>
<dbReference type="InterPro" id="IPR007048">
    <property type="entry name" value="IraD/Gp25-like"/>
</dbReference>
<dbReference type="SMR" id="A0A023ZUV0"/>
<evidence type="ECO:0000313" key="2">
    <source>
        <dbReference type="EMBL" id="AHY83387.1"/>
    </source>
</evidence>
<keyword evidence="3" id="KW-1185">Reference proteome</keyword>
<proteinExistence type="predicted"/>
<evidence type="ECO:0000313" key="3">
    <source>
        <dbReference type="Proteomes" id="UP000024439"/>
    </source>
</evidence>
<dbReference type="GeneID" id="19485337"/>
<feature type="domain" description="IraD/Gp25-like" evidence="1">
    <location>
        <begin position="29"/>
        <end position="116"/>
    </location>
</feature>
<evidence type="ECO:0000259" key="1">
    <source>
        <dbReference type="Pfam" id="PF04965"/>
    </source>
</evidence>
<dbReference type="EMBL" id="KJ668714">
    <property type="protein sequence ID" value="AHY83387.1"/>
    <property type="molecule type" value="Genomic_DNA"/>
</dbReference>
<sequence length="132" mass="15095">MANINKLYSDIDPEMKMDWNKDVSRSLGLRSIKNSLLGIITTRKGSRPFDPEFGCDLSDQLFENMTPLTADTVERNIESAVRNYEPRIDKLAVNVIPVYDDYTLIVEIRFSVIDNPDDIEQIKLQLASSNRV</sequence>